<keyword evidence="3" id="KW-1185">Reference proteome</keyword>
<dbReference type="Pfam" id="PF13416">
    <property type="entry name" value="SBP_bac_8"/>
    <property type="match status" value="1"/>
</dbReference>
<protein>
    <submittedName>
        <fullName evidence="2">Multiple sugar transport system substrate-binding protein</fullName>
    </submittedName>
</protein>
<feature type="chain" id="PRO_5045173707" evidence="1">
    <location>
        <begin position="28"/>
        <end position="425"/>
    </location>
</feature>
<keyword evidence="2" id="KW-0762">Sugar transport</keyword>
<sequence>MKKMNKRWSALAVTCSAVLLTACSGNSGVVEEGGGDSGGSGDSSEITLWAPFSGPDGPFMKEIVDEYNESQDEYTVNFQIVPQTEYYRTVDLAVNGESNMPDVMVMHGDQMFTYAEKGIIRDLGDLMGEEISVDEYHPNAIEGASVDEALYGVPLDIHPLLFYWNKDMFEAAGLDPEQPPTNREEFIEYAQALTNEDENQFGYVVPTLWPQEFIFPTIVFQNGGELYADGEVQFTSDAVVEALEFERSLIDEYAVSPSDVQQDGEVTMFLQGRSGMHMNGPWMMKQWEDSGLNYGVAPVPQLGTEQEGVYANSHNFVVPESVDEAKLDGITNFLGYVGDNALAWAESGQAPASKAVYESDEFQEVNAQSPEVAKQFDYVKFGPDVENWGQATSPLMEAVNEVLLGQKDAAEALEEAQQKAANALE</sequence>
<organism evidence="2 3">
    <name type="scientific">Planomicrobium stackebrandtii</name>
    <dbReference type="NCBI Taxonomy" id="253160"/>
    <lineage>
        <taxon>Bacteria</taxon>
        <taxon>Bacillati</taxon>
        <taxon>Bacillota</taxon>
        <taxon>Bacilli</taxon>
        <taxon>Bacillales</taxon>
        <taxon>Caryophanaceae</taxon>
        <taxon>Planomicrobium</taxon>
    </lineage>
</organism>
<reference evidence="2 3" key="1">
    <citation type="submission" date="2023-07" db="EMBL/GenBank/DDBJ databases">
        <title>Genomic Encyclopedia of Type Strains, Phase IV (KMG-IV): sequencing the most valuable type-strain genomes for metagenomic binning, comparative biology and taxonomic classification.</title>
        <authorList>
            <person name="Goeker M."/>
        </authorList>
    </citation>
    <scope>NUCLEOTIDE SEQUENCE [LARGE SCALE GENOMIC DNA]</scope>
    <source>
        <strain evidence="2 3">DSM 16419</strain>
    </source>
</reference>
<gene>
    <name evidence="2" type="ORF">QOZ98_001439</name>
</gene>
<evidence type="ECO:0000256" key="1">
    <source>
        <dbReference type="SAM" id="SignalP"/>
    </source>
</evidence>
<dbReference type="RefSeq" id="WP_308786782.1">
    <property type="nucleotide sequence ID" value="NZ_JAUSWB010000003.1"/>
</dbReference>
<dbReference type="Proteomes" id="UP001241988">
    <property type="component" value="Unassembled WGS sequence"/>
</dbReference>
<dbReference type="PANTHER" id="PTHR43649">
    <property type="entry name" value="ARABINOSE-BINDING PROTEIN-RELATED"/>
    <property type="match status" value="1"/>
</dbReference>
<dbReference type="CDD" id="cd14748">
    <property type="entry name" value="PBP2_UgpB"/>
    <property type="match status" value="1"/>
</dbReference>
<evidence type="ECO:0000313" key="2">
    <source>
        <dbReference type="EMBL" id="MDQ0428613.1"/>
    </source>
</evidence>
<dbReference type="PANTHER" id="PTHR43649:SF12">
    <property type="entry name" value="DIACETYLCHITOBIOSE BINDING PROTEIN DASA"/>
    <property type="match status" value="1"/>
</dbReference>
<dbReference type="InterPro" id="IPR006059">
    <property type="entry name" value="SBP"/>
</dbReference>
<evidence type="ECO:0000313" key="3">
    <source>
        <dbReference type="Proteomes" id="UP001241988"/>
    </source>
</evidence>
<keyword evidence="2" id="KW-0813">Transport</keyword>
<keyword evidence="1" id="KW-0732">Signal</keyword>
<dbReference type="PROSITE" id="PS51257">
    <property type="entry name" value="PROKAR_LIPOPROTEIN"/>
    <property type="match status" value="1"/>
</dbReference>
<dbReference type="EMBL" id="JAUSWB010000003">
    <property type="protein sequence ID" value="MDQ0428613.1"/>
    <property type="molecule type" value="Genomic_DNA"/>
</dbReference>
<proteinExistence type="predicted"/>
<dbReference type="Gene3D" id="3.40.190.10">
    <property type="entry name" value="Periplasmic binding protein-like II"/>
    <property type="match status" value="1"/>
</dbReference>
<name>A0ABU0GTC1_9BACL</name>
<accession>A0ABU0GTC1</accession>
<comment type="caution">
    <text evidence="2">The sequence shown here is derived from an EMBL/GenBank/DDBJ whole genome shotgun (WGS) entry which is preliminary data.</text>
</comment>
<dbReference type="SUPFAM" id="SSF53850">
    <property type="entry name" value="Periplasmic binding protein-like II"/>
    <property type="match status" value="1"/>
</dbReference>
<dbReference type="InterPro" id="IPR050490">
    <property type="entry name" value="Bact_solute-bd_prot1"/>
</dbReference>
<feature type="signal peptide" evidence="1">
    <location>
        <begin position="1"/>
        <end position="27"/>
    </location>
</feature>